<dbReference type="AlphaFoldDB" id="A0A382QYZ9"/>
<dbReference type="EMBL" id="UINC01117249">
    <property type="protein sequence ID" value="SVC89551.1"/>
    <property type="molecule type" value="Genomic_DNA"/>
</dbReference>
<protein>
    <submittedName>
        <fullName evidence="1">Uncharacterized protein</fullName>
    </submittedName>
</protein>
<reference evidence="1" key="1">
    <citation type="submission" date="2018-05" db="EMBL/GenBank/DDBJ databases">
        <authorList>
            <person name="Lanie J.A."/>
            <person name="Ng W.-L."/>
            <person name="Kazmierczak K.M."/>
            <person name="Andrzejewski T.M."/>
            <person name="Davidsen T.M."/>
            <person name="Wayne K.J."/>
            <person name="Tettelin H."/>
            <person name="Glass J.I."/>
            <person name="Rusch D."/>
            <person name="Podicherti R."/>
            <person name="Tsui H.-C.T."/>
            <person name="Winkler M.E."/>
        </authorList>
    </citation>
    <scope>NUCLEOTIDE SEQUENCE</scope>
</reference>
<accession>A0A382QYZ9</accession>
<feature type="non-terminal residue" evidence="1">
    <location>
        <position position="24"/>
    </location>
</feature>
<gene>
    <name evidence="1" type="ORF">METZ01_LOCUS342405</name>
</gene>
<name>A0A382QYZ9_9ZZZZ</name>
<proteinExistence type="predicted"/>
<organism evidence="1">
    <name type="scientific">marine metagenome</name>
    <dbReference type="NCBI Taxonomy" id="408172"/>
    <lineage>
        <taxon>unclassified sequences</taxon>
        <taxon>metagenomes</taxon>
        <taxon>ecological metagenomes</taxon>
    </lineage>
</organism>
<sequence>MALPRMDSVTYTLKLPSSAEEVKY</sequence>
<evidence type="ECO:0000313" key="1">
    <source>
        <dbReference type="EMBL" id="SVC89551.1"/>
    </source>
</evidence>